<gene>
    <name evidence="1" type="ORF">H6G72_28120</name>
</gene>
<feature type="non-terminal residue" evidence="1">
    <location>
        <position position="1"/>
    </location>
</feature>
<organism evidence="1 2">
    <name type="scientific">Planktothricoides raciborskii FACHB-1370</name>
    <dbReference type="NCBI Taxonomy" id="2949576"/>
    <lineage>
        <taxon>Bacteria</taxon>
        <taxon>Bacillati</taxon>
        <taxon>Cyanobacteriota</taxon>
        <taxon>Cyanophyceae</taxon>
        <taxon>Oscillatoriophycideae</taxon>
        <taxon>Oscillatoriales</taxon>
        <taxon>Oscillatoriaceae</taxon>
        <taxon>Planktothricoides</taxon>
    </lineage>
</organism>
<dbReference type="Proteomes" id="UP000641954">
    <property type="component" value="Unassembled WGS sequence"/>
</dbReference>
<evidence type="ECO:0000313" key="2">
    <source>
        <dbReference type="Proteomes" id="UP000641954"/>
    </source>
</evidence>
<comment type="caution">
    <text evidence="1">The sequence shown here is derived from an EMBL/GenBank/DDBJ whole genome shotgun (WGS) entry which is preliminary data.</text>
</comment>
<protein>
    <submittedName>
        <fullName evidence="1">UPF0104 family protein</fullName>
    </submittedName>
</protein>
<sequence>IFEATAIALLQNNFPPGILLGAIAFYRLISLAA</sequence>
<keyword evidence="2" id="KW-1185">Reference proteome</keyword>
<evidence type="ECO:0000313" key="1">
    <source>
        <dbReference type="EMBL" id="MBD2547618.1"/>
    </source>
</evidence>
<proteinExistence type="predicted"/>
<name>A0ABR8ENT0_9CYAN</name>
<accession>A0ABR8ENT0</accession>
<reference evidence="1 2" key="1">
    <citation type="journal article" date="2020" name="ISME J.">
        <title>Comparative genomics reveals insights into cyanobacterial evolution and habitat adaptation.</title>
        <authorList>
            <person name="Chen M.Y."/>
            <person name="Teng W.K."/>
            <person name="Zhao L."/>
            <person name="Hu C.X."/>
            <person name="Zhou Y.K."/>
            <person name="Han B.P."/>
            <person name="Song L.R."/>
            <person name="Shu W.S."/>
        </authorList>
    </citation>
    <scope>NUCLEOTIDE SEQUENCE [LARGE SCALE GENOMIC DNA]</scope>
    <source>
        <strain evidence="1 2">FACHB-1370</strain>
    </source>
</reference>
<dbReference type="EMBL" id="JACJSK010000081">
    <property type="protein sequence ID" value="MBD2547618.1"/>
    <property type="molecule type" value="Genomic_DNA"/>
</dbReference>